<dbReference type="SUPFAM" id="SSF53098">
    <property type="entry name" value="Ribonuclease H-like"/>
    <property type="match status" value="1"/>
</dbReference>
<feature type="transmembrane region" description="Helical" evidence="5">
    <location>
        <begin position="17"/>
        <end position="40"/>
    </location>
</feature>
<dbReference type="GO" id="GO:0005829">
    <property type="term" value="C:cytosol"/>
    <property type="evidence" value="ECO:0007669"/>
    <property type="project" value="TreeGrafter"/>
</dbReference>
<dbReference type="RefSeq" id="WP_090590317.1">
    <property type="nucleotide sequence ID" value="NZ_FNCS01000001.1"/>
</dbReference>
<evidence type="ECO:0000256" key="3">
    <source>
        <dbReference type="ARBA" id="ARBA00026073"/>
    </source>
</evidence>
<dbReference type="AlphaFoldDB" id="A0A1G7S6E2"/>
<dbReference type="FunFam" id="3.30.420.10:FF:000045">
    <property type="entry name" value="3'-5' exonuclease DinG"/>
    <property type="match status" value="1"/>
</dbReference>
<evidence type="ECO:0000256" key="5">
    <source>
        <dbReference type="SAM" id="Phobius"/>
    </source>
</evidence>
<feature type="transmembrane region" description="Helical" evidence="5">
    <location>
        <begin position="52"/>
        <end position="74"/>
    </location>
</feature>
<keyword evidence="5" id="KW-0472">Membrane</keyword>
<evidence type="ECO:0000256" key="4">
    <source>
        <dbReference type="ARBA" id="ARBA00049244"/>
    </source>
</evidence>
<dbReference type="EC" id="2.7.7.7" evidence="1"/>
<gene>
    <name evidence="7" type="ORF">SAMN04487974_101330</name>
</gene>
<dbReference type="Pfam" id="PF00929">
    <property type="entry name" value="RNase_T"/>
    <property type="match status" value="1"/>
</dbReference>
<dbReference type="InterPro" id="IPR006054">
    <property type="entry name" value="DnaQ"/>
</dbReference>
<dbReference type="CDD" id="cd06127">
    <property type="entry name" value="DEDDh"/>
    <property type="match status" value="1"/>
</dbReference>
<keyword evidence="8" id="KW-1185">Reference proteome</keyword>
<keyword evidence="5" id="KW-1133">Transmembrane helix</keyword>
<evidence type="ECO:0000256" key="1">
    <source>
        <dbReference type="ARBA" id="ARBA00012417"/>
    </source>
</evidence>
<dbReference type="GO" id="GO:0008408">
    <property type="term" value="F:3'-5' exonuclease activity"/>
    <property type="evidence" value="ECO:0007669"/>
    <property type="project" value="TreeGrafter"/>
</dbReference>
<dbReference type="STRING" id="440168.SAMN04487974_101330"/>
<dbReference type="InterPro" id="IPR013520">
    <property type="entry name" value="Ribonucl_H"/>
</dbReference>
<feature type="domain" description="Exonuclease" evidence="6">
    <location>
        <begin position="503"/>
        <end position="673"/>
    </location>
</feature>
<proteinExistence type="predicted"/>
<dbReference type="InterPro" id="IPR036397">
    <property type="entry name" value="RNaseH_sf"/>
</dbReference>
<evidence type="ECO:0000313" key="7">
    <source>
        <dbReference type="EMBL" id="SDG18551.1"/>
    </source>
</evidence>
<evidence type="ECO:0000259" key="6">
    <source>
        <dbReference type="SMART" id="SM00479"/>
    </source>
</evidence>
<accession>A0A1G7S6E2</accession>
<dbReference type="OrthoDB" id="9808528at2"/>
<sequence>MPTLADLAQRWSLRIRLLLFFLAIAFGGLALIGLGMWLGMSRANLENPASGFLIAGLVAGFGLLGLVAGIWLLFDENVAKPIARLAIDLRARTLAGVSETIDAEPTRYLGDLGGAASTLAKELADTRGALAEAVARETERIAAENLRLTAILRDVPAGVILCTSTHRIVLYNAQVVPLFAGEGEVGLDRKLFGLLREDPIRHAYDQLCRSAEQDKAVDLICATIDGGRVLHGQMRLVHNDGQRAAGYVLTLRDVTPDLNAHAGRERMLREIVEYVRRPAANLKTTLDVLAMPELSMSERQALQAAVIAEADALVSWIDAFGTRLDTARGGWWPMSDVEATDIAEALRQVLDARGIALVTHLEPLQLNCDGYAIAHLLAGASRHLLAGIDQLSLTIREEGEGAMIEIGFEGSPPSVTLVDQWLARPLSAGYGAVSGRDALDHHGSDFWPEDLGRGHAVLRMPIRKARSITAHPIIEPRPEFYDFDLLGPDASGFDDERPLDALSYVVFDTETTGLLPFKGDEIVQIAGFRIVNGRLLMGENFDMLVNPGRAIPPSSTRIHRITDDMVLDQPRIVAVSQRFHQFTQDAVLVAHNAPFDMAFLRRYEREAGVEFANPVLDTVLLSAMLFGLTAEHSLDALAARLGVKIAPEARHTGIGDAEATARIFLKMIPLLKQSGIVTLSQTLHEFRKYRRLLRSAES</sequence>
<dbReference type="Gene3D" id="3.30.420.10">
    <property type="entry name" value="Ribonuclease H-like superfamily/Ribonuclease H"/>
    <property type="match status" value="1"/>
</dbReference>
<evidence type="ECO:0000313" key="8">
    <source>
        <dbReference type="Proteomes" id="UP000199495"/>
    </source>
</evidence>
<dbReference type="PANTHER" id="PTHR30231">
    <property type="entry name" value="DNA POLYMERASE III SUBUNIT EPSILON"/>
    <property type="match status" value="1"/>
</dbReference>
<protein>
    <recommendedName>
        <fullName evidence="1">DNA-directed DNA polymerase</fullName>
        <ecNumber evidence="1">2.7.7.7</ecNumber>
    </recommendedName>
</protein>
<comment type="catalytic activity">
    <reaction evidence="4">
        <text>DNA(n) + a 2'-deoxyribonucleoside 5'-triphosphate = DNA(n+1) + diphosphate</text>
        <dbReference type="Rhea" id="RHEA:22508"/>
        <dbReference type="Rhea" id="RHEA-COMP:17339"/>
        <dbReference type="Rhea" id="RHEA-COMP:17340"/>
        <dbReference type="ChEBI" id="CHEBI:33019"/>
        <dbReference type="ChEBI" id="CHEBI:61560"/>
        <dbReference type="ChEBI" id="CHEBI:173112"/>
        <dbReference type="EC" id="2.7.7.7"/>
    </reaction>
</comment>
<dbReference type="SMART" id="SM00479">
    <property type="entry name" value="EXOIII"/>
    <property type="match status" value="1"/>
</dbReference>
<dbReference type="GO" id="GO:0045004">
    <property type="term" value="P:DNA replication proofreading"/>
    <property type="evidence" value="ECO:0007669"/>
    <property type="project" value="TreeGrafter"/>
</dbReference>
<dbReference type="InterPro" id="IPR012337">
    <property type="entry name" value="RNaseH-like_sf"/>
</dbReference>
<dbReference type="SUPFAM" id="SSF55785">
    <property type="entry name" value="PYP-like sensor domain (PAS domain)"/>
    <property type="match status" value="1"/>
</dbReference>
<name>A0A1G7S6E2_9HYPH</name>
<dbReference type="InterPro" id="IPR035965">
    <property type="entry name" value="PAS-like_dom_sf"/>
</dbReference>
<comment type="function">
    <text evidence="2">DNA polymerase III is a complex, multichain enzyme responsible for most of the replicative synthesis in bacteria. The epsilon subunit contain the editing function and is a proofreading 3'-5' exonuclease.</text>
</comment>
<keyword evidence="5" id="KW-0812">Transmembrane</keyword>
<dbReference type="Proteomes" id="UP000199495">
    <property type="component" value="Unassembled WGS sequence"/>
</dbReference>
<organism evidence="7 8">
    <name type="scientific">Pelagibacterium luteolum</name>
    <dbReference type="NCBI Taxonomy" id="440168"/>
    <lineage>
        <taxon>Bacteria</taxon>
        <taxon>Pseudomonadati</taxon>
        <taxon>Pseudomonadota</taxon>
        <taxon>Alphaproteobacteria</taxon>
        <taxon>Hyphomicrobiales</taxon>
        <taxon>Devosiaceae</taxon>
        <taxon>Pelagibacterium</taxon>
    </lineage>
</organism>
<dbReference type="NCBIfam" id="TIGR00573">
    <property type="entry name" value="dnaq"/>
    <property type="match status" value="1"/>
</dbReference>
<comment type="subunit">
    <text evidence="3">DNA polymerase III contains a core (composed of alpha, epsilon and theta chains) that associates with a tau subunit. This core dimerizes to form the POLIII' complex. PolIII' associates with the gamma complex (composed of gamma, delta, delta', psi and chi chains) and with the beta chain to form the complete DNA polymerase III complex.</text>
</comment>
<evidence type="ECO:0000256" key="2">
    <source>
        <dbReference type="ARBA" id="ARBA00025483"/>
    </source>
</evidence>
<dbReference type="GO" id="GO:0003887">
    <property type="term" value="F:DNA-directed DNA polymerase activity"/>
    <property type="evidence" value="ECO:0007669"/>
    <property type="project" value="UniProtKB-EC"/>
</dbReference>
<dbReference type="GO" id="GO:0003677">
    <property type="term" value="F:DNA binding"/>
    <property type="evidence" value="ECO:0007669"/>
    <property type="project" value="InterPro"/>
</dbReference>
<dbReference type="PANTHER" id="PTHR30231:SF41">
    <property type="entry name" value="DNA POLYMERASE III SUBUNIT EPSILON"/>
    <property type="match status" value="1"/>
</dbReference>
<reference evidence="7 8" key="1">
    <citation type="submission" date="2016-10" db="EMBL/GenBank/DDBJ databases">
        <authorList>
            <person name="de Groot N.N."/>
        </authorList>
    </citation>
    <scope>NUCLEOTIDE SEQUENCE [LARGE SCALE GENOMIC DNA]</scope>
    <source>
        <strain evidence="7 8">CGMCC 1.10267</strain>
    </source>
</reference>
<dbReference type="Gene3D" id="3.30.450.20">
    <property type="entry name" value="PAS domain"/>
    <property type="match status" value="1"/>
</dbReference>
<dbReference type="EMBL" id="FNCS01000001">
    <property type="protein sequence ID" value="SDG18551.1"/>
    <property type="molecule type" value="Genomic_DNA"/>
</dbReference>